<feature type="transmembrane region" description="Helical" evidence="7">
    <location>
        <begin position="62"/>
        <end position="82"/>
    </location>
</feature>
<dbReference type="InterPro" id="IPR044770">
    <property type="entry name" value="MFS_spinster-like"/>
</dbReference>
<feature type="transmembrane region" description="Helical" evidence="7">
    <location>
        <begin position="396"/>
        <end position="418"/>
    </location>
</feature>
<name>A0A2P6NA58_9EUKA</name>
<evidence type="ECO:0000256" key="7">
    <source>
        <dbReference type="SAM" id="Phobius"/>
    </source>
</evidence>
<dbReference type="OrthoDB" id="6770063at2759"/>
<dbReference type="PROSITE" id="PS50850">
    <property type="entry name" value="MFS"/>
    <property type="match status" value="1"/>
</dbReference>
<gene>
    <name evidence="9" type="ORF">PROFUN_11242</name>
</gene>
<dbReference type="InterPro" id="IPR036259">
    <property type="entry name" value="MFS_trans_sf"/>
</dbReference>
<comment type="subcellular location">
    <subcellularLocation>
        <location evidence="1">Membrane</location>
        <topology evidence="1">Multi-pass membrane protein</topology>
    </subcellularLocation>
</comment>
<comment type="similarity">
    <text evidence="6">Belongs to the major facilitator superfamily. Spinster (TC 2.A.1.49) family.</text>
</comment>
<feature type="transmembrane region" description="Helical" evidence="7">
    <location>
        <begin position="230"/>
        <end position="248"/>
    </location>
</feature>
<feature type="transmembrane region" description="Helical" evidence="7">
    <location>
        <begin position="178"/>
        <end position="196"/>
    </location>
</feature>
<evidence type="ECO:0000256" key="5">
    <source>
        <dbReference type="ARBA" id="ARBA00023136"/>
    </source>
</evidence>
<reference evidence="9 10" key="1">
    <citation type="journal article" date="2018" name="Genome Biol. Evol.">
        <title>Multiple Roots of Fruiting Body Formation in Amoebozoa.</title>
        <authorList>
            <person name="Hillmann F."/>
            <person name="Forbes G."/>
            <person name="Novohradska S."/>
            <person name="Ferling I."/>
            <person name="Riege K."/>
            <person name="Groth M."/>
            <person name="Westermann M."/>
            <person name="Marz M."/>
            <person name="Spaller T."/>
            <person name="Winckler T."/>
            <person name="Schaap P."/>
            <person name="Glockner G."/>
        </authorList>
    </citation>
    <scope>NUCLEOTIDE SEQUENCE [LARGE SCALE GENOMIC DNA]</scope>
    <source>
        <strain evidence="9 10">Jena</strain>
    </source>
</reference>
<keyword evidence="5 7" id="KW-0472">Membrane</keyword>
<feature type="transmembrane region" description="Helical" evidence="7">
    <location>
        <begin position="21"/>
        <end position="42"/>
    </location>
</feature>
<dbReference type="PANTHER" id="PTHR23505">
    <property type="entry name" value="SPINSTER"/>
    <property type="match status" value="1"/>
</dbReference>
<keyword evidence="10" id="KW-1185">Reference proteome</keyword>
<keyword evidence="4 7" id="KW-1133">Transmembrane helix</keyword>
<evidence type="ECO:0000313" key="10">
    <source>
        <dbReference type="Proteomes" id="UP000241769"/>
    </source>
</evidence>
<proteinExistence type="inferred from homology"/>
<feature type="transmembrane region" description="Helical" evidence="7">
    <location>
        <begin position="268"/>
        <end position="289"/>
    </location>
</feature>
<feature type="transmembrane region" description="Helical" evidence="7">
    <location>
        <begin position="91"/>
        <end position="111"/>
    </location>
</feature>
<dbReference type="AlphaFoldDB" id="A0A2P6NA58"/>
<evidence type="ECO:0000256" key="2">
    <source>
        <dbReference type="ARBA" id="ARBA00022448"/>
    </source>
</evidence>
<evidence type="ECO:0000256" key="4">
    <source>
        <dbReference type="ARBA" id="ARBA00022989"/>
    </source>
</evidence>
<feature type="transmembrane region" description="Helical" evidence="7">
    <location>
        <begin position="301"/>
        <end position="322"/>
    </location>
</feature>
<dbReference type="InterPro" id="IPR011701">
    <property type="entry name" value="MFS"/>
</dbReference>
<protein>
    <submittedName>
        <fullName evidence="9">Major facilitator transporter</fullName>
    </submittedName>
</protein>
<dbReference type="InterPro" id="IPR020846">
    <property type="entry name" value="MFS_dom"/>
</dbReference>
<dbReference type="Pfam" id="PF07690">
    <property type="entry name" value="MFS_1"/>
    <property type="match status" value="1"/>
</dbReference>
<evidence type="ECO:0000259" key="8">
    <source>
        <dbReference type="PROSITE" id="PS50850"/>
    </source>
</evidence>
<feature type="transmembrane region" description="Helical" evidence="7">
    <location>
        <begin position="365"/>
        <end position="384"/>
    </location>
</feature>
<feature type="transmembrane region" description="Helical" evidence="7">
    <location>
        <begin position="117"/>
        <end position="138"/>
    </location>
</feature>
<dbReference type="SUPFAM" id="SSF103473">
    <property type="entry name" value="MFS general substrate transporter"/>
    <property type="match status" value="1"/>
</dbReference>
<feature type="domain" description="Major facilitator superfamily (MFS) profile" evidence="8">
    <location>
        <begin position="25"/>
        <end position="445"/>
    </location>
</feature>
<evidence type="ECO:0000256" key="1">
    <source>
        <dbReference type="ARBA" id="ARBA00004141"/>
    </source>
</evidence>
<dbReference type="EMBL" id="MDYQ01000137">
    <property type="protein sequence ID" value="PRP80827.1"/>
    <property type="molecule type" value="Genomic_DNA"/>
</dbReference>
<feature type="transmembrane region" description="Helical" evidence="7">
    <location>
        <begin position="150"/>
        <end position="172"/>
    </location>
</feature>
<comment type="caution">
    <text evidence="9">The sequence shown here is derived from an EMBL/GenBank/DDBJ whole genome shotgun (WGS) entry which is preliminary data.</text>
</comment>
<dbReference type="GO" id="GO:0016020">
    <property type="term" value="C:membrane"/>
    <property type="evidence" value="ECO:0007669"/>
    <property type="project" value="UniProtKB-SubCell"/>
</dbReference>
<sequence length="445" mass="48798">MFRVPSSMEFEELYHKGPQKGAVYALCVLTLINLINYADRFIPSSTKDLYKKDLQLSDAESSAPMTAFIVVYMFTSPIFAMLSDRGFSRRYLLMSGVILWSLATGLTFFAIDFWTFLSFRTLVGVGEAAYATIAPALLADLYPPDMRNRVMTIMSIAAPVGGAIGFTLGGILGQQISWRAAFLFCGIPGVFVALLIHRIRDPGVGTFETLENDSVPWLEVVKRLSRNKEYLFCLGGLTLHTWAVGALTDWLPTYIYRYNTDLDMETSAMIVGASVVVGGVGGTLTGSMIGDRLKEKMDNAYFAVSSVSLFLCGVFILLLMLFVRAHPAVVIALVFIGQIFAWFYLGPISAIQANCVEANIRARSFSLCILIMHLLGDGASPIIVGSISDHSSLFKGLILAPCMLMGAGLVFGVACFVVKKNDESTREYLLADDESFDSKLNDDEF</sequence>
<accession>A0A2P6NA58</accession>
<evidence type="ECO:0000313" key="9">
    <source>
        <dbReference type="EMBL" id="PRP80827.1"/>
    </source>
</evidence>
<keyword evidence="2" id="KW-0813">Transport</keyword>
<feature type="transmembrane region" description="Helical" evidence="7">
    <location>
        <begin position="328"/>
        <end position="345"/>
    </location>
</feature>
<dbReference type="CDD" id="cd17328">
    <property type="entry name" value="MFS_spinster_like"/>
    <property type="match status" value="1"/>
</dbReference>
<evidence type="ECO:0000256" key="3">
    <source>
        <dbReference type="ARBA" id="ARBA00022692"/>
    </source>
</evidence>
<dbReference type="Gene3D" id="1.20.1250.20">
    <property type="entry name" value="MFS general substrate transporter like domains"/>
    <property type="match status" value="1"/>
</dbReference>
<organism evidence="9 10">
    <name type="scientific">Planoprotostelium fungivorum</name>
    <dbReference type="NCBI Taxonomy" id="1890364"/>
    <lineage>
        <taxon>Eukaryota</taxon>
        <taxon>Amoebozoa</taxon>
        <taxon>Evosea</taxon>
        <taxon>Variosea</taxon>
        <taxon>Cavosteliida</taxon>
        <taxon>Cavosteliaceae</taxon>
        <taxon>Planoprotostelium</taxon>
    </lineage>
</organism>
<keyword evidence="3 7" id="KW-0812">Transmembrane</keyword>
<dbReference type="STRING" id="1890364.A0A2P6NA58"/>
<dbReference type="Proteomes" id="UP000241769">
    <property type="component" value="Unassembled WGS sequence"/>
</dbReference>
<dbReference type="InParanoid" id="A0A2P6NA58"/>
<dbReference type="GO" id="GO:0022857">
    <property type="term" value="F:transmembrane transporter activity"/>
    <property type="evidence" value="ECO:0007669"/>
    <property type="project" value="InterPro"/>
</dbReference>
<dbReference type="PANTHER" id="PTHR23505:SF79">
    <property type="entry name" value="PROTEIN SPINSTER"/>
    <property type="match status" value="1"/>
</dbReference>
<evidence type="ECO:0000256" key="6">
    <source>
        <dbReference type="ARBA" id="ARBA00024338"/>
    </source>
</evidence>